<sequence>MQMTAPRWKTALEKAIAAHSKSTVMQLASIDPSTPIPHVRSLIFRGFVSPTDDPAHPLLLATTDIRTPKTAQMIANPHVQIVWWIDGSQEQYRIAGKAHIIPAPGHTLHKHFLHTIGPLSLSSAGGTAYDWEAKRIAVFKSMSPVMKASWCRPTPGSRLEGGEDEAKKWPVELEEPKPGDEEGKRLWEMSLSNFSLVIIEPQDVDYVELRPIPNRRTRFWRTSAGVWNDEALVP</sequence>
<organism evidence="2 3">
    <name type="scientific">Mycena albidolilacea</name>
    <dbReference type="NCBI Taxonomy" id="1033008"/>
    <lineage>
        <taxon>Eukaryota</taxon>
        <taxon>Fungi</taxon>
        <taxon>Dikarya</taxon>
        <taxon>Basidiomycota</taxon>
        <taxon>Agaricomycotina</taxon>
        <taxon>Agaricomycetes</taxon>
        <taxon>Agaricomycetidae</taxon>
        <taxon>Agaricales</taxon>
        <taxon>Marasmiineae</taxon>
        <taxon>Mycenaceae</taxon>
        <taxon>Mycena</taxon>
    </lineage>
</organism>
<protein>
    <submittedName>
        <fullName evidence="2">Pyridoxamine 5'-phosphate oxidase-domain-containing protein</fullName>
    </submittedName>
</protein>
<accession>A0AAD7AK59</accession>
<dbReference type="InterPro" id="IPR024624">
    <property type="entry name" value="Pyridox_Oxase_Alr4036_FMN-bd"/>
</dbReference>
<dbReference type="Gene3D" id="2.30.110.10">
    <property type="entry name" value="Electron Transport, Fmn-binding Protein, Chain A"/>
    <property type="match status" value="1"/>
</dbReference>
<dbReference type="EMBL" id="JARIHO010000005">
    <property type="protein sequence ID" value="KAJ7361084.1"/>
    <property type="molecule type" value="Genomic_DNA"/>
</dbReference>
<dbReference type="InterPro" id="IPR012349">
    <property type="entry name" value="Split_barrel_FMN-bd"/>
</dbReference>
<dbReference type="SUPFAM" id="SSF50475">
    <property type="entry name" value="FMN-binding split barrel"/>
    <property type="match status" value="1"/>
</dbReference>
<name>A0AAD7AK59_9AGAR</name>
<evidence type="ECO:0000313" key="3">
    <source>
        <dbReference type="Proteomes" id="UP001218218"/>
    </source>
</evidence>
<dbReference type="Pfam" id="PF12766">
    <property type="entry name" value="Pyridox_oxase_2"/>
    <property type="match status" value="1"/>
</dbReference>
<dbReference type="PANTHER" id="PTHR28243">
    <property type="entry name" value="AGL049CP"/>
    <property type="match status" value="1"/>
</dbReference>
<dbReference type="GO" id="GO:0010181">
    <property type="term" value="F:FMN binding"/>
    <property type="evidence" value="ECO:0007669"/>
    <property type="project" value="InterPro"/>
</dbReference>
<keyword evidence="3" id="KW-1185">Reference proteome</keyword>
<reference evidence="2" key="1">
    <citation type="submission" date="2023-03" db="EMBL/GenBank/DDBJ databases">
        <title>Massive genome expansion in bonnet fungi (Mycena s.s.) driven by repeated elements and novel gene families across ecological guilds.</title>
        <authorList>
            <consortium name="Lawrence Berkeley National Laboratory"/>
            <person name="Harder C.B."/>
            <person name="Miyauchi S."/>
            <person name="Viragh M."/>
            <person name="Kuo A."/>
            <person name="Thoen E."/>
            <person name="Andreopoulos B."/>
            <person name="Lu D."/>
            <person name="Skrede I."/>
            <person name="Drula E."/>
            <person name="Henrissat B."/>
            <person name="Morin E."/>
            <person name="Kohler A."/>
            <person name="Barry K."/>
            <person name="LaButti K."/>
            <person name="Morin E."/>
            <person name="Salamov A."/>
            <person name="Lipzen A."/>
            <person name="Mereny Z."/>
            <person name="Hegedus B."/>
            <person name="Baldrian P."/>
            <person name="Stursova M."/>
            <person name="Weitz H."/>
            <person name="Taylor A."/>
            <person name="Grigoriev I.V."/>
            <person name="Nagy L.G."/>
            <person name="Martin F."/>
            <person name="Kauserud H."/>
        </authorList>
    </citation>
    <scope>NUCLEOTIDE SEQUENCE</scope>
    <source>
        <strain evidence="2">CBHHK002</strain>
    </source>
</reference>
<dbReference type="Proteomes" id="UP001218218">
    <property type="component" value="Unassembled WGS sequence"/>
</dbReference>
<evidence type="ECO:0000313" key="2">
    <source>
        <dbReference type="EMBL" id="KAJ7361084.1"/>
    </source>
</evidence>
<gene>
    <name evidence="2" type="ORF">DFH08DRAFT_843134</name>
</gene>
<proteinExistence type="predicted"/>
<feature type="domain" description="Pyridoxamine 5'-phosphate oxidase Alr4036 family FMN-binding" evidence="1">
    <location>
        <begin position="6"/>
        <end position="101"/>
    </location>
</feature>
<dbReference type="PANTHER" id="PTHR28243:SF1">
    <property type="entry name" value="PYRIDOXAMINE 5'-PHOSPHATE OXIDASE ALR4036 FAMILY FMN-BINDING DOMAIN-CONTAINING PROTEIN"/>
    <property type="match status" value="1"/>
</dbReference>
<comment type="caution">
    <text evidence="2">The sequence shown here is derived from an EMBL/GenBank/DDBJ whole genome shotgun (WGS) entry which is preliminary data.</text>
</comment>
<evidence type="ECO:0000259" key="1">
    <source>
        <dbReference type="Pfam" id="PF12766"/>
    </source>
</evidence>
<dbReference type="AlphaFoldDB" id="A0AAD7AK59"/>